<feature type="region of interest" description="Disordered" evidence="1">
    <location>
        <begin position="38"/>
        <end position="57"/>
    </location>
</feature>
<gene>
    <name evidence="2" type="ORF">BN1723_008713</name>
</gene>
<dbReference type="Proteomes" id="UP000045706">
    <property type="component" value="Unassembled WGS sequence"/>
</dbReference>
<proteinExistence type="predicted"/>
<organism evidence="2 3">
    <name type="scientific">Verticillium longisporum</name>
    <name type="common">Verticillium dahliae var. longisporum</name>
    <dbReference type="NCBI Taxonomy" id="100787"/>
    <lineage>
        <taxon>Eukaryota</taxon>
        <taxon>Fungi</taxon>
        <taxon>Dikarya</taxon>
        <taxon>Ascomycota</taxon>
        <taxon>Pezizomycotina</taxon>
        <taxon>Sordariomycetes</taxon>
        <taxon>Hypocreomycetidae</taxon>
        <taxon>Glomerellales</taxon>
        <taxon>Plectosphaerellaceae</taxon>
        <taxon>Verticillium</taxon>
    </lineage>
</organism>
<protein>
    <submittedName>
        <fullName evidence="2">Uncharacterized protein</fullName>
    </submittedName>
</protein>
<accession>A0A0G4KID3</accession>
<sequence>MLGGIPYRQVTLDAIHKMVVDGGHTPLVPKTARARTWLGDNSRPQTSSITGDPPSILSSADAGERCRVISGLRALCSQPPNVPGRIGWHAKDQTSARSRWATHESQAFPMARR</sequence>
<feature type="region of interest" description="Disordered" evidence="1">
    <location>
        <begin position="91"/>
        <end position="113"/>
    </location>
</feature>
<evidence type="ECO:0000313" key="2">
    <source>
        <dbReference type="EMBL" id="CRJ99884.1"/>
    </source>
</evidence>
<dbReference type="EMBL" id="CVQI01000669">
    <property type="protein sequence ID" value="CRJ99884.1"/>
    <property type="molecule type" value="Genomic_DNA"/>
</dbReference>
<name>A0A0G4KID3_VERLO</name>
<evidence type="ECO:0000313" key="3">
    <source>
        <dbReference type="Proteomes" id="UP000045706"/>
    </source>
</evidence>
<dbReference type="AlphaFoldDB" id="A0A0G4KID3"/>
<evidence type="ECO:0000256" key="1">
    <source>
        <dbReference type="SAM" id="MobiDB-lite"/>
    </source>
</evidence>
<reference evidence="3" key="1">
    <citation type="submission" date="2015-05" db="EMBL/GenBank/DDBJ databases">
        <authorList>
            <person name="Fogelqvist Johan"/>
        </authorList>
    </citation>
    <scope>NUCLEOTIDE SEQUENCE [LARGE SCALE GENOMIC DNA]</scope>
</reference>